<dbReference type="Pfam" id="PF03466">
    <property type="entry name" value="LysR_substrate"/>
    <property type="match status" value="1"/>
</dbReference>
<dbReference type="Proteomes" id="UP000664073">
    <property type="component" value="Unassembled WGS sequence"/>
</dbReference>
<sequence length="310" mass="33983">MISELRSFLMVAEAGSFSAAAKRIGLTQAAIGAQIRRLERELGYQVFDRSGWAVSLTRVGRSIIPTVEDIIGAFDRLRDQTPPRVEGRILRVGAIATTQTTLFAPAASRLYTEFPELVVQMSSGTSMALLDRLDAGELDAALLVHPPFGLMSHMTWRGLLTQDYVMVVPADTPGELWKEIILSCPFIRYDSRSFGGRGVDRFLKARGVTPRTVFETEEVHTILQMVASNIGCAIVPDVLAVSFMPNIRVLPMEDRDLSREVGLMIPARASDDALMAFCKHLEDIAAETARSTAVLRRGGASLSRLARPHG</sequence>
<gene>
    <name evidence="6" type="ORF">J2D77_09930</name>
</gene>
<evidence type="ECO:0000313" key="6">
    <source>
        <dbReference type="EMBL" id="MBO1325467.1"/>
    </source>
</evidence>
<dbReference type="InterPro" id="IPR000847">
    <property type="entry name" value="LysR_HTH_N"/>
</dbReference>
<reference evidence="6" key="1">
    <citation type="submission" date="2021-03" db="EMBL/GenBank/DDBJ databases">
        <title>The complete genome sequence of Acetobacter sp. TBRC 12339.</title>
        <authorList>
            <person name="Charoenyingcharoen P."/>
            <person name="Yukphan P."/>
        </authorList>
    </citation>
    <scope>NUCLEOTIDE SEQUENCE</scope>
    <source>
        <strain evidence="6">TBRC 12339</strain>
    </source>
</reference>
<keyword evidence="7" id="KW-1185">Reference proteome</keyword>
<dbReference type="PROSITE" id="PS50931">
    <property type="entry name" value="HTH_LYSR"/>
    <property type="match status" value="1"/>
</dbReference>
<dbReference type="InterPro" id="IPR036390">
    <property type="entry name" value="WH_DNA-bd_sf"/>
</dbReference>
<dbReference type="PANTHER" id="PTHR30346:SF28">
    <property type="entry name" value="HTH-TYPE TRANSCRIPTIONAL REGULATOR CYNR"/>
    <property type="match status" value="1"/>
</dbReference>
<evidence type="ECO:0000259" key="5">
    <source>
        <dbReference type="PROSITE" id="PS50931"/>
    </source>
</evidence>
<evidence type="ECO:0000256" key="3">
    <source>
        <dbReference type="ARBA" id="ARBA00023125"/>
    </source>
</evidence>
<feature type="domain" description="HTH lysR-type" evidence="5">
    <location>
        <begin position="1"/>
        <end position="57"/>
    </location>
</feature>
<comment type="caution">
    <text evidence="6">The sequence shown here is derived from an EMBL/GenBank/DDBJ whole genome shotgun (WGS) entry which is preliminary data.</text>
</comment>
<dbReference type="PANTHER" id="PTHR30346">
    <property type="entry name" value="TRANSCRIPTIONAL DUAL REGULATOR HCAR-RELATED"/>
    <property type="match status" value="1"/>
</dbReference>
<protein>
    <submittedName>
        <fullName evidence="6">LysR family transcriptional regulator</fullName>
    </submittedName>
</protein>
<dbReference type="RefSeq" id="WP_207846124.1">
    <property type="nucleotide sequence ID" value="NZ_JAFVMH010000004.1"/>
</dbReference>
<keyword evidence="4" id="KW-0804">Transcription</keyword>
<dbReference type="GO" id="GO:0003700">
    <property type="term" value="F:DNA-binding transcription factor activity"/>
    <property type="evidence" value="ECO:0007669"/>
    <property type="project" value="InterPro"/>
</dbReference>
<evidence type="ECO:0000313" key="7">
    <source>
        <dbReference type="Proteomes" id="UP000664073"/>
    </source>
</evidence>
<evidence type="ECO:0000256" key="4">
    <source>
        <dbReference type="ARBA" id="ARBA00023163"/>
    </source>
</evidence>
<dbReference type="Pfam" id="PF00126">
    <property type="entry name" value="HTH_1"/>
    <property type="match status" value="1"/>
</dbReference>
<keyword evidence="3" id="KW-0238">DNA-binding</keyword>
<dbReference type="InterPro" id="IPR005119">
    <property type="entry name" value="LysR_subst-bd"/>
</dbReference>
<dbReference type="GO" id="GO:0032993">
    <property type="term" value="C:protein-DNA complex"/>
    <property type="evidence" value="ECO:0007669"/>
    <property type="project" value="TreeGrafter"/>
</dbReference>
<dbReference type="PRINTS" id="PR00039">
    <property type="entry name" value="HTHLYSR"/>
</dbReference>
<dbReference type="SUPFAM" id="SSF46785">
    <property type="entry name" value="Winged helix' DNA-binding domain"/>
    <property type="match status" value="1"/>
</dbReference>
<dbReference type="GO" id="GO:0003677">
    <property type="term" value="F:DNA binding"/>
    <property type="evidence" value="ECO:0007669"/>
    <property type="project" value="UniProtKB-KW"/>
</dbReference>
<dbReference type="Gene3D" id="3.40.190.290">
    <property type="match status" value="1"/>
</dbReference>
<dbReference type="AlphaFoldDB" id="A0A939KQK7"/>
<keyword evidence="2" id="KW-0805">Transcription regulation</keyword>
<organism evidence="6 7">
    <name type="scientific">Acetobacter garciniae</name>
    <dbReference type="NCBI Taxonomy" id="2817435"/>
    <lineage>
        <taxon>Bacteria</taxon>
        <taxon>Pseudomonadati</taxon>
        <taxon>Pseudomonadota</taxon>
        <taxon>Alphaproteobacteria</taxon>
        <taxon>Acetobacterales</taxon>
        <taxon>Acetobacteraceae</taxon>
        <taxon>Acetobacter</taxon>
    </lineage>
</organism>
<comment type="similarity">
    <text evidence="1">Belongs to the LysR transcriptional regulatory family.</text>
</comment>
<evidence type="ECO:0000256" key="1">
    <source>
        <dbReference type="ARBA" id="ARBA00009437"/>
    </source>
</evidence>
<accession>A0A939KQK7</accession>
<dbReference type="FunFam" id="1.10.10.10:FF:000001">
    <property type="entry name" value="LysR family transcriptional regulator"/>
    <property type="match status" value="1"/>
</dbReference>
<dbReference type="Gene3D" id="1.10.10.10">
    <property type="entry name" value="Winged helix-like DNA-binding domain superfamily/Winged helix DNA-binding domain"/>
    <property type="match status" value="1"/>
</dbReference>
<name>A0A939KQK7_9PROT</name>
<dbReference type="SUPFAM" id="SSF53850">
    <property type="entry name" value="Periplasmic binding protein-like II"/>
    <property type="match status" value="1"/>
</dbReference>
<dbReference type="EMBL" id="JAFVMH010000004">
    <property type="protein sequence ID" value="MBO1325467.1"/>
    <property type="molecule type" value="Genomic_DNA"/>
</dbReference>
<evidence type="ECO:0000256" key="2">
    <source>
        <dbReference type="ARBA" id="ARBA00023015"/>
    </source>
</evidence>
<dbReference type="InterPro" id="IPR036388">
    <property type="entry name" value="WH-like_DNA-bd_sf"/>
</dbReference>
<proteinExistence type="inferred from homology"/>